<dbReference type="AlphaFoldDB" id="A0A1T4MY06"/>
<proteinExistence type="predicted"/>
<gene>
    <name evidence="2" type="ORF">SAMN02745116_01240</name>
</gene>
<protein>
    <submittedName>
        <fullName evidence="2">Uncharacterized protein</fullName>
    </submittedName>
</protein>
<dbReference type="EMBL" id="FUXI01000012">
    <property type="protein sequence ID" value="SJZ71677.1"/>
    <property type="molecule type" value="Genomic_DNA"/>
</dbReference>
<evidence type="ECO:0000313" key="2">
    <source>
        <dbReference type="EMBL" id="SJZ71677.1"/>
    </source>
</evidence>
<sequence length="363" mass="41320">MKKNKINLVLSFLFLLAIILSIAKQYVIAEIGVISYTFICLFCNRSALQEGIKKFLYKKREIKYYHLKDIGKNEDKNARIENLKVLIRLPRTFSVASFLVLAANIFSIYSLLSKLSNPVSELFLSFVEFLVLLFILAVLAGFSIYKHPICSYISIPFVAGLVLLCFGNHLQEMKKVFILIIFLVIVLVLCILFVLILPLYTLRRINAKKIFIMLILSILTTVIIQATPVAMEAIFTQISFSGEIIPNDSSLPAEIKQFLQRKEVIDLVNYFSKREVISEVSSMVSLFTTGVTTSFLISGGIIEFRVSKAKKRAKEKLYALLLQEEKATIQNLTECAYLGGDEIEMLIFSNEKFLEVIKREECE</sequence>
<dbReference type="RefSeq" id="WP_078807174.1">
    <property type="nucleotide sequence ID" value="NZ_FUXI01000012.1"/>
</dbReference>
<evidence type="ECO:0000256" key="1">
    <source>
        <dbReference type="SAM" id="Phobius"/>
    </source>
</evidence>
<accession>A0A1T4MY06</accession>
<keyword evidence="1" id="KW-0472">Membrane</keyword>
<feature type="transmembrane region" description="Helical" evidence="1">
    <location>
        <begin position="149"/>
        <end position="170"/>
    </location>
</feature>
<name>A0A1T4MY06_9ENTE</name>
<feature type="transmembrane region" description="Helical" evidence="1">
    <location>
        <begin position="176"/>
        <end position="198"/>
    </location>
</feature>
<dbReference type="Proteomes" id="UP000190328">
    <property type="component" value="Unassembled WGS sequence"/>
</dbReference>
<dbReference type="STRING" id="263852.SAMN02745116_01240"/>
<feature type="transmembrane region" description="Helical" evidence="1">
    <location>
        <begin position="123"/>
        <end position="142"/>
    </location>
</feature>
<reference evidence="2 3" key="1">
    <citation type="submission" date="2017-02" db="EMBL/GenBank/DDBJ databases">
        <authorList>
            <person name="Peterson S.W."/>
        </authorList>
    </citation>
    <scope>NUCLEOTIDE SEQUENCE [LARGE SCALE GENOMIC DNA]</scope>
    <source>
        <strain evidence="2 3">ATCC BAA-1030</strain>
    </source>
</reference>
<feature type="transmembrane region" description="Helical" evidence="1">
    <location>
        <begin position="93"/>
        <end position="111"/>
    </location>
</feature>
<feature type="transmembrane region" description="Helical" evidence="1">
    <location>
        <begin position="210"/>
        <end position="231"/>
    </location>
</feature>
<keyword evidence="3" id="KW-1185">Reference proteome</keyword>
<organism evidence="2 3">
    <name type="scientific">Pilibacter termitis</name>
    <dbReference type="NCBI Taxonomy" id="263852"/>
    <lineage>
        <taxon>Bacteria</taxon>
        <taxon>Bacillati</taxon>
        <taxon>Bacillota</taxon>
        <taxon>Bacilli</taxon>
        <taxon>Lactobacillales</taxon>
        <taxon>Enterococcaceae</taxon>
        <taxon>Pilibacter</taxon>
    </lineage>
</organism>
<keyword evidence="1" id="KW-1133">Transmembrane helix</keyword>
<feature type="transmembrane region" description="Helical" evidence="1">
    <location>
        <begin position="33"/>
        <end position="52"/>
    </location>
</feature>
<keyword evidence="1" id="KW-0812">Transmembrane</keyword>
<evidence type="ECO:0000313" key="3">
    <source>
        <dbReference type="Proteomes" id="UP000190328"/>
    </source>
</evidence>
<feature type="transmembrane region" description="Helical" evidence="1">
    <location>
        <begin position="280"/>
        <end position="302"/>
    </location>
</feature>